<keyword evidence="1" id="KW-0472">Membrane</keyword>
<dbReference type="EMBL" id="SIRE01000005">
    <property type="protein sequence ID" value="TBL80253.1"/>
    <property type="molecule type" value="Genomic_DNA"/>
</dbReference>
<dbReference type="Pfam" id="PF10027">
    <property type="entry name" value="DUF2269"/>
    <property type="match status" value="1"/>
</dbReference>
<feature type="transmembrane region" description="Helical" evidence="1">
    <location>
        <begin position="78"/>
        <end position="97"/>
    </location>
</feature>
<keyword evidence="1" id="KW-0812">Transmembrane</keyword>
<reference evidence="2 3" key="1">
    <citation type="submission" date="2019-02" db="EMBL/GenBank/DDBJ databases">
        <title>Paenibacillus sp. nov., isolated from surface-sterilized tissue of Thalictrum simplex L.</title>
        <authorList>
            <person name="Tuo L."/>
        </authorList>
    </citation>
    <scope>NUCLEOTIDE SEQUENCE [LARGE SCALE GENOMIC DNA]</scope>
    <source>
        <strain evidence="2 3">N2SHLJ1</strain>
    </source>
</reference>
<feature type="transmembrane region" description="Helical" evidence="1">
    <location>
        <begin position="125"/>
        <end position="145"/>
    </location>
</feature>
<evidence type="ECO:0000313" key="2">
    <source>
        <dbReference type="EMBL" id="TBL80253.1"/>
    </source>
</evidence>
<name>A0A4Q9DTJ0_9BACL</name>
<evidence type="ECO:0000256" key="1">
    <source>
        <dbReference type="SAM" id="Phobius"/>
    </source>
</evidence>
<protein>
    <submittedName>
        <fullName evidence="2">DUF2269 family protein</fullName>
    </submittedName>
</protein>
<feature type="transmembrane region" description="Helical" evidence="1">
    <location>
        <begin position="6"/>
        <end position="27"/>
    </location>
</feature>
<accession>A0A4Q9DTJ0</accession>
<gene>
    <name evidence="2" type="ORF">EYB31_07490</name>
</gene>
<evidence type="ECO:0000313" key="3">
    <source>
        <dbReference type="Proteomes" id="UP000293142"/>
    </source>
</evidence>
<keyword evidence="1" id="KW-1133">Transmembrane helix</keyword>
<dbReference type="Proteomes" id="UP000293142">
    <property type="component" value="Unassembled WGS sequence"/>
</dbReference>
<dbReference type="OrthoDB" id="2436717at2"/>
<dbReference type="RefSeq" id="WP_131012667.1">
    <property type="nucleotide sequence ID" value="NZ_SIRE01000005.1"/>
</dbReference>
<dbReference type="InterPro" id="IPR018729">
    <property type="entry name" value="DUF2269_transmembrane"/>
</dbReference>
<organism evidence="2 3">
    <name type="scientific">Paenibacillus thalictri</name>
    <dbReference type="NCBI Taxonomy" id="2527873"/>
    <lineage>
        <taxon>Bacteria</taxon>
        <taxon>Bacillati</taxon>
        <taxon>Bacillota</taxon>
        <taxon>Bacilli</taxon>
        <taxon>Bacillales</taxon>
        <taxon>Paenibacillaceae</taxon>
        <taxon>Paenibacillus</taxon>
    </lineage>
</organism>
<sequence length="146" mass="16686">MYVTLVYLHIVSTVVAIGPFFLLIPLLGKIRKAADAELQVHLDSFRFAVQLSKHSGHVLIATGLLLMWLGSWPWTTSWILATWIVLATSLYFFARAFSPTIRKLRSSELAVTDREPLVRKLARSLYLYLLLLFLMMWFMVAKPAFG</sequence>
<proteinExistence type="predicted"/>
<comment type="caution">
    <text evidence="2">The sequence shown here is derived from an EMBL/GenBank/DDBJ whole genome shotgun (WGS) entry which is preliminary data.</text>
</comment>
<dbReference type="AlphaFoldDB" id="A0A4Q9DTJ0"/>
<keyword evidence="3" id="KW-1185">Reference proteome</keyword>